<keyword evidence="4" id="KW-1185">Reference proteome</keyword>
<dbReference type="AlphaFoldDB" id="A0A4P6ZXX9"/>
<dbReference type="PANTHER" id="PTHR44196:SF1">
    <property type="entry name" value="DEHYDROGENASE_REDUCTASE SDR FAMILY MEMBER 7B"/>
    <property type="match status" value="1"/>
</dbReference>
<name>A0A4P6ZXX9_9BACL</name>
<evidence type="ECO:0000256" key="2">
    <source>
        <dbReference type="ARBA" id="ARBA00023002"/>
    </source>
</evidence>
<dbReference type="InterPro" id="IPR036291">
    <property type="entry name" value="NAD(P)-bd_dom_sf"/>
</dbReference>
<evidence type="ECO:0000313" key="3">
    <source>
        <dbReference type="EMBL" id="QBP41008.1"/>
    </source>
</evidence>
<protein>
    <submittedName>
        <fullName evidence="3">SDR family NAD(P)-dependent oxidoreductase</fullName>
    </submittedName>
</protein>
<dbReference type="Proteomes" id="UP000294292">
    <property type="component" value="Chromosome"/>
</dbReference>
<dbReference type="KEGG" id="panc:E2636_07670"/>
<dbReference type="Gene3D" id="3.40.50.720">
    <property type="entry name" value="NAD(P)-binding Rossmann-like Domain"/>
    <property type="match status" value="1"/>
</dbReference>
<dbReference type="SUPFAM" id="SSF51735">
    <property type="entry name" value="NAD(P)-binding Rossmann-fold domains"/>
    <property type="match status" value="1"/>
</dbReference>
<proteinExistence type="inferred from homology"/>
<dbReference type="CDD" id="cd05233">
    <property type="entry name" value="SDR_c"/>
    <property type="match status" value="1"/>
</dbReference>
<dbReference type="PRINTS" id="PR00081">
    <property type="entry name" value="GDHRDH"/>
</dbReference>
<dbReference type="GO" id="GO:0016020">
    <property type="term" value="C:membrane"/>
    <property type="evidence" value="ECO:0007669"/>
    <property type="project" value="TreeGrafter"/>
</dbReference>
<dbReference type="OrthoDB" id="9793345at2"/>
<accession>A0A4P6ZXX9</accession>
<dbReference type="PROSITE" id="PS00061">
    <property type="entry name" value="ADH_SHORT"/>
    <property type="match status" value="1"/>
</dbReference>
<reference evidence="3 4" key="1">
    <citation type="submission" date="2019-03" db="EMBL/GenBank/DDBJ databases">
        <title>Complete genome sequence of Paenisporosarcina antarctica CGMCC 1.6503T.</title>
        <authorList>
            <person name="Rong J.-C."/>
            <person name="Chi N.-Y."/>
            <person name="Zhang Q.-F."/>
        </authorList>
    </citation>
    <scope>NUCLEOTIDE SEQUENCE [LARGE SCALE GENOMIC DNA]</scope>
    <source>
        <strain evidence="3 4">CGMCC 1.6503</strain>
    </source>
</reference>
<organism evidence="3 4">
    <name type="scientific">Paenisporosarcina antarctica</name>
    <dbReference type="NCBI Taxonomy" id="417367"/>
    <lineage>
        <taxon>Bacteria</taxon>
        <taxon>Bacillati</taxon>
        <taxon>Bacillota</taxon>
        <taxon>Bacilli</taxon>
        <taxon>Bacillales</taxon>
        <taxon>Caryophanaceae</taxon>
        <taxon>Paenisporosarcina</taxon>
    </lineage>
</organism>
<dbReference type="PANTHER" id="PTHR44196">
    <property type="entry name" value="DEHYDROGENASE/REDUCTASE SDR FAMILY MEMBER 7B"/>
    <property type="match status" value="1"/>
</dbReference>
<dbReference type="InterPro" id="IPR020904">
    <property type="entry name" value="Sc_DH/Rdtase_CS"/>
</dbReference>
<dbReference type="RefSeq" id="WP_134209668.1">
    <property type="nucleotide sequence ID" value="NZ_CP038015.1"/>
</dbReference>
<evidence type="ECO:0000256" key="1">
    <source>
        <dbReference type="ARBA" id="ARBA00006484"/>
    </source>
</evidence>
<dbReference type="Pfam" id="PF00106">
    <property type="entry name" value="adh_short"/>
    <property type="match status" value="1"/>
</dbReference>
<keyword evidence="2" id="KW-0560">Oxidoreductase</keyword>
<dbReference type="InterPro" id="IPR002347">
    <property type="entry name" value="SDR_fam"/>
</dbReference>
<comment type="similarity">
    <text evidence="1">Belongs to the short-chain dehydrogenases/reductases (SDR) family.</text>
</comment>
<sequence length="250" mass="27108">MQEHKTVLVTGATSGVGLQVAKDLHAKGYSVYATGRSKEVLQELEALGIHAIEADLLIDDSLDEVNSQCPALDIVVFSAGIGTFALAHNTTDEQIEQMMRVNVTAPMKLTSRILPNMLAKKSGHLIYVASQAGKIATPKASVYAATKHALLGYANATRMEVQPYGIYVTTINPGPIDTPFLDLADSTGSYKTALKKFLLSVEEVSNAIVHVIERPTREVNLPWYMGISSKVYGMAPGVIERVGREFFTKK</sequence>
<dbReference type="EMBL" id="CP038015">
    <property type="protein sequence ID" value="QBP41008.1"/>
    <property type="molecule type" value="Genomic_DNA"/>
</dbReference>
<evidence type="ECO:0000313" key="4">
    <source>
        <dbReference type="Proteomes" id="UP000294292"/>
    </source>
</evidence>
<dbReference type="GO" id="GO:0016491">
    <property type="term" value="F:oxidoreductase activity"/>
    <property type="evidence" value="ECO:0007669"/>
    <property type="project" value="UniProtKB-KW"/>
</dbReference>
<gene>
    <name evidence="3" type="ORF">E2636_07670</name>
</gene>